<evidence type="ECO:0000256" key="1">
    <source>
        <dbReference type="SAM" id="MobiDB-lite"/>
    </source>
</evidence>
<keyword evidence="3" id="KW-1185">Reference proteome</keyword>
<dbReference type="EMBL" id="MU863626">
    <property type="protein sequence ID" value="KAK4104484.1"/>
    <property type="molecule type" value="Genomic_DNA"/>
</dbReference>
<proteinExistence type="predicted"/>
<organism evidence="2 3">
    <name type="scientific">Parathielavia hyrcaniae</name>
    <dbReference type="NCBI Taxonomy" id="113614"/>
    <lineage>
        <taxon>Eukaryota</taxon>
        <taxon>Fungi</taxon>
        <taxon>Dikarya</taxon>
        <taxon>Ascomycota</taxon>
        <taxon>Pezizomycotina</taxon>
        <taxon>Sordariomycetes</taxon>
        <taxon>Sordariomycetidae</taxon>
        <taxon>Sordariales</taxon>
        <taxon>Chaetomiaceae</taxon>
        <taxon>Parathielavia</taxon>
    </lineage>
</organism>
<reference evidence="2" key="1">
    <citation type="journal article" date="2023" name="Mol. Phylogenet. Evol.">
        <title>Genome-scale phylogeny and comparative genomics of the fungal order Sordariales.</title>
        <authorList>
            <person name="Hensen N."/>
            <person name="Bonometti L."/>
            <person name="Westerberg I."/>
            <person name="Brannstrom I.O."/>
            <person name="Guillou S."/>
            <person name="Cros-Aarteil S."/>
            <person name="Calhoun S."/>
            <person name="Haridas S."/>
            <person name="Kuo A."/>
            <person name="Mondo S."/>
            <person name="Pangilinan J."/>
            <person name="Riley R."/>
            <person name="LaButti K."/>
            <person name="Andreopoulos B."/>
            <person name="Lipzen A."/>
            <person name="Chen C."/>
            <person name="Yan M."/>
            <person name="Daum C."/>
            <person name="Ng V."/>
            <person name="Clum A."/>
            <person name="Steindorff A."/>
            <person name="Ohm R.A."/>
            <person name="Martin F."/>
            <person name="Silar P."/>
            <person name="Natvig D.O."/>
            <person name="Lalanne C."/>
            <person name="Gautier V."/>
            <person name="Ament-Velasquez S.L."/>
            <person name="Kruys A."/>
            <person name="Hutchinson M.I."/>
            <person name="Powell A.J."/>
            <person name="Barry K."/>
            <person name="Miller A.N."/>
            <person name="Grigoriev I.V."/>
            <person name="Debuchy R."/>
            <person name="Gladieux P."/>
            <person name="Hiltunen Thoren M."/>
            <person name="Johannesson H."/>
        </authorList>
    </citation>
    <scope>NUCLEOTIDE SEQUENCE</scope>
    <source>
        <strain evidence="2">CBS 757.83</strain>
    </source>
</reference>
<dbReference type="PANTHER" id="PTHR38663:SF1">
    <property type="entry name" value="L-ORNITHINE N(5)-MONOOXYGENASE"/>
    <property type="match status" value="1"/>
</dbReference>
<dbReference type="InterPro" id="IPR036188">
    <property type="entry name" value="FAD/NAD-bd_sf"/>
</dbReference>
<dbReference type="PANTHER" id="PTHR38663">
    <property type="match status" value="1"/>
</dbReference>
<feature type="region of interest" description="Disordered" evidence="1">
    <location>
        <begin position="169"/>
        <end position="189"/>
    </location>
</feature>
<dbReference type="Gene3D" id="3.50.50.60">
    <property type="entry name" value="FAD/NAD(P)-binding domain"/>
    <property type="match status" value="2"/>
</dbReference>
<gene>
    <name evidence="2" type="ORF">N658DRAFT_541433</name>
</gene>
<dbReference type="Proteomes" id="UP001305647">
    <property type="component" value="Unassembled WGS sequence"/>
</dbReference>
<dbReference type="AlphaFoldDB" id="A0AAN6Q6K9"/>
<evidence type="ECO:0000313" key="2">
    <source>
        <dbReference type="EMBL" id="KAK4104484.1"/>
    </source>
</evidence>
<sequence length="588" mass="63975">MTATAGPAAAPSGIPCPNGALLHDIIIVGGGPSGLAAAARLREQNPAAIFTDEEHRRFHWMRRHGKKMALKNSKNGRVSVARGGDAPQQDEQSGYDMVVLDADYDDWMGRWNHLFDTLEIKHLRSPMFWHCDPNDRDSLLSRAHELGREAELVEIKGCVGKEVSKHAKKRRGKYTGSKSDSRIPINERDRNDYFNPTQALFSEHCSHVISRYRLDTGLIHKERVLDISYGPVPGVCSPGGDPTEPLFTVTTNQGTRHAHIVILAVGPGNRPVIPRIPGTLSMMNLHTPYPQASHAMHLPTFPPPLLAHRISSPSQSPQTNPNKNTNILIIGGGLTSAQVADLALRRGVGTVWHVMRGPLRVKTFDVGLEWMGKFRNVAQARFWLADGDEERLGLLREARGGGGSVTPGYARVLRGWADRGRVRLFERAEVVEAICSCDGDGDGDGGKEGNKVRTLPPMDYIFFATGVESDFRTLPYLQTMLASHPIQGHGGFPCLSDDLAWQDGVPLFVAGRLAALRLGPSAPNLGGARLAAERIAWGVEEVMRSKGRLSQAGHGHGVHHDGGPRDEGVLGYVTGRGSMFGSLSEVSS</sequence>
<dbReference type="SUPFAM" id="SSF51905">
    <property type="entry name" value="FAD/NAD(P)-binding domain"/>
    <property type="match status" value="1"/>
</dbReference>
<comment type="caution">
    <text evidence="2">The sequence shown here is derived from an EMBL/GenBank/DDBJ whole genome shotgun (WGS) entry which is preliminary data.</text>
</comment>
<accession>A0AAN6Q6K9</accession>
<name>A0AAN6Q6K9_9PEZI</name>
<protein>
    <submittedName>
        <fullName evidence="2">FAD binding domain protein</fullName>
    </submittedName>
</protein>
<feature type="compositionally biased region" description="Basic and acidic residues" evidence="1">
    <location>
        <begin position="179"/>
        <end position="189"/>
    </location>
</feature>
<reference evidence="2" key="2">
    <citation type="submission" date="2023-05" db="EMBL/GenBank/DDBJ databases">
        <authorList>
            <consortium name="Lawrence Berkeley National Laboratory"/>
            <person name="Steindorff A."/>
            <person name="Hensen N."/>
            <person name="Bonometti L."/>
            <person name="Westerberg I."/>
            <person name="Brannstrom I.O."/>
            <person name="Guillou S."/>
            <person name="Cros-Aarteil S."/>
            <person name="Calhoun S."/>
            <person name="Haridas S."/>
            <person name="Kuo A."/>
            <person name="Mondo S."/>
            <person name="Pangilinan J."/>
            <person name="Riley R."/>
            <person name="Labutti K."/>
            <person name="Andreopoulos B."/>
            <person name="Lipzen A."/>
            <person name="Chen C."/>
            <person name="Yanf M."/>
            <person name="Daum C."/>
            <person name="Ng V."/>
            <person name="Clum A."/>
            <person name="Ohm R."/>
            <person name="Martin F."/>
            <person name="Silar P."/>
            <person name="Natvig D."/>
            <person name="Lalanne C."/>
            <person name="Gautier V."/>
            <person name="Ament-Velasquez S.L."/>
            <person name="Kruys A."/>
            <person name="Hutchinson M.I."/>
            <person name="Powell A.J."/>
            <person name="Barry K."/>
            <person name="Miller A.N."/>
            <person name="Grigoriev I.V."/>
            <person name="Debuchy R."/>
            <person name="Gladieux P."/>
            <person name="Thoren M.H."/>
            <person name="Johannesson H."/>
        </authorList>
    </citation>
    <scope>NUCLEOTIDE SEQUENCE</scope>
    <source>
        <strain evidence="2">CBS 757.83</strain>
    </source>
</reference>
<evidence type="ECO:0000313" key="3">
    <source>
        <dbReference type="Proteomes" id="UP001305647"/>
    </source>
</evidence>